<feature type="transmembrane region" description="Helical" evidence="2">
    <location>
        <begin position="20"/>
        <end position="46"/>
    </location>
</feature>
<evidence type="ECO:0000256" key="1">
    <source>
        <dbReference type="SAM" id="MobiDB-lite"/>
    </source>
</evidence>
<accession>A0A6J2YGX4</accession>
<feature type="compositionally biased region" description="Polar residues" evidence="1">
    <location>
        <begin position="133"/>
        <end position="144"/>
    </location>
</feature>
<dbReference type="RefSeq" id="XP_030762531.1">
    <property type="nucleotide sequence ID" value="XM_030906671.1"/>
</dbReference>
<feature type="compositionally biased region" description="Polar residues" evidence="1">
    <location>
        <begin position="113"/>
        <end position="125"/>
    </location>
</feature>
<reference evidence="4" key="1">
    <citation type="submission" date="2025-08" db="UniProtKB">
        <authorList>
            <consortium name="RefSeq"/>
        </authorList>
    </citation>
    <scope>IDENTIFICATION</scope>
    <source>
        <tissue evidence="4">Gonads</tissue>
    </source>
</reference>
<keyword evidence="2" id="KW-1133">Transmembrane helix</keyword>
<keyword evidence="2" id="KW-0812">Transmembrane</keyword>
<dbReference type="CTD" id="32126"/>
<dbReference type="Proteomes" id="UP000504635">
    <property type="component" value="Unplaced"/>
</dbReference>
<dbReference type="Pfam" id="PF15018">
    <property type="entry name" value="InaF-motif"/>
    <property type="match status" value="1"/>
</dbReference>
<keyword evidence="2" id="KW-0472">Membrane</keyword>
<dbReference type="OrthoDB" id="8113027at2759"/>
<gene>
    <name evidence="4" type="primary">LOC115887283</name>
</gene>
<evidence type="ECO:0000313" key="4">
    <source>
        <dbReference type="RefSeq" id="XP_030762531.1"/>
    </source>
</evidence>
<proteinExistence type="predicted"/>
<evidence type="ECO:0000313" key="3">
    <source>
        <dbReference type="Proteomes" id="UP000504635"/>
    </source>
</evidence>
<keyword evidence="3" id="KW-1185">Reference proteome</keyword>
<dbReference type="PANTHER" id="PTHR34929">
    <property type="entry name" value="ZGC:153157"/>
    <property type="match status" value="1"/>
</dbReference>
<organism evidence="3 4">
    <name type="scientific">Sitophilus oryzae</name>
    <name type="common">Rice weevil</name>
    <name type="synonym">Curculio oryzae</name>
    <dbReference type="NCBI Taxonomy" id="7048"/>
    <lineage>
        <taxon>Eukaryota</taxon>
        <taxon>Metazoa</taxon>
        <taxon>Ecdysozoa</taxon>
        <taxon>Arthropoda</taxon>
        <taxon>Hexapoda</taxon>
        <taxon>Insecta</taxon>
        <taxon>Pterygota</taxon>
        <taxon>Neoptera</taxon>
        <taxon>Endopterygota</taxon>
        <taxon>Coleoptera</taxon>
        <taxon>Polyphaga</taxon>
        <taxon>Cucujiformia</taxon>
        <taxon>Curculionidae</taxon>
        <taxon>Dryophthorinae</taxon>
        <taxon>Sitophilus</taxon>
    </lineage>
</organism>
<dbReference type="InterPro" id="IPR029162">
    <property type="entry name" value="InaF-motif"/>
</dbReference>
<sequence>MSSEENISKSQDAPKDKPKAIRVLTVMAYVLSVSMAAILLSIYYIFMWQGRPHLGAQHIGDIGCPPPFKNCTYNVTSIQKFIPRYEKLISEDQLQQNITEAVIQPISTELSSEINRASTSNTSSAEPEPTPISPTNHKSTFNNTRNHDVV</sequence>
<protein>
    <submittedName>
        <fullName evidence="4">Uncharacterized protein LOC115887283 isoform X2</fullName>
    </submittedName>
</protein>
<name>A0A6J2YGX4_SITOR</name>
<feature type="region of interest" description="Disordered" evidence="1">
    <location>
        <begin position="113"/>
        <end position="150"/>
    </location>
</feature>
<evidence type="ECO:0000256" key="2">
    <source>
        <dbReference type="SAM" id="Phobius"/>
    </source>
</evidence>
<dbReference type="AlphaFoldDB" id="A0A6J2YGX4"/>
<dbReference type="GeneID" id="115887283"/>
<dbReference type="PANTHER" id="PTHR34929:SF1">
    <property type="entry name" value="INAF MOTIF CONTAINING 2"/>
    <property type="match status" value="1"/>
</dbReference>